<evidence type="ECO:0000256" key="2">
    <source>
        <dbReference type="ARBA" id="ARBA00022679"/>
    </source>
</evidence>
<feature type="binding site" evidence="4">
    <location>
        <position position="190"/>
    </location>
    <ligand>
        <name>Zn(2+)</name>
        <dbReference type="ChEBI" id="CHEBI:29105"/>
    </ligand>
</feature>
<name>A0ABV7WNI4_9MICO</name>
<feature type="active site" description="Proton acceptor" evidence="4">
    <location>
        <position position="158"/>
    </location>
</feature>
<dbReference type="InterPro" id="IPR026590">
    <property type="entry name" value="Ssirtuin_cat_dom"/>
</dbReference>
<dbReference type="Pfam" id="PF02146">
    <property type="entry name" value="SIR2"/>
    <property type="match status" value="1"/>
</dbReference>
<evidence type="ECO:0000256" key="3">
    <source>
        <dbReference type="ARBA" id="ARBA00023027"/>
    </source>
</evidence>
<dbReference type="PROSITE" id="PS50305">
    <property type="entry name" value="SIRTUIN"/>
    <property type="match status" value="1"/>
</dbReference>
<dbReference type="PANTHER" id="PTHR11085:SF10">
    <property type="entry name" value="NAD-DEPENDENT PROTEIN DEACYLASE SIRTUIN-5, MITOCHONDRIAL-RELATED"/>
    <property type="match status" value="1"/>
</dbReference>
<dbReference type="EC" id="2.3.1.286" evidence="1"/>
<evidence type="ECO:0000313" key="6">
    <source>
        <dbReference type="EMBL" id="MFC3690133.1"/>
    </source>
</evidence>
<feature type="domain" description="Deacetylase sirtuin-type" evidence="5">
    <location>
        <begin position="11"/>
        <end position="291"/>
    </location>
</feature>
<organism evidence="6 7">
    <name type="scientific">Aquipuribacter hungaricus</name>
    <dbReference type="NCBI Taxonomy" id="545624"/>
    <lineage>
        <taxon>Bacteria</taxon>
        <taxon>Bacillati</taxon>
        <taxon>Actinomycetota</taxon>
        <taxon>Actinomycetes</taxon>
        <taxon>Micrococcales</taxon>
        <taxon>Intrasporangiaceae</taxon>
        <taxon>Aquipuribacter</taxon>
    </lineage>
</organism>
<dbReference type="InterPro" id="IPR026591">
    <property type="entry name" value="Sirtuin_cat_small_dom_sf"/>
</dbReference>
<dbReference type="InterPro" id="IPR029035">
    <property type="entry name" value="DHS-like_NAD/FAD-binding_dom"/>
</dbReference>
<gene>
    <name evidence="6" type="ORF">ACFOLH_17445</name>
</gene>
<keyword evidence="4" id="KW-0479">Metal-binding</keyword>
<dbReference type="EMBL" id="JBHRWW010000017">
    <property type="protein sequence ID" value="MFC3690133.1"/>
    <property type="molecule type" value="Genomic_DNA"/>
</dbReference>
<comment type="caution">
    <text evidence="6">The sequence shown here is derived from an EMBL/GenBank/DDBJ whole genome shotgun (WGS) entry which is preliminary data.</text>
</comment>
<evidence type="ECO:0000256" key="4">
    <source>
        <dbReference type="PROSITE-ProRule" id="PRU00236"/>
    </source>
</evidence>
<dbReference type="InterPro" id="IPR003000">
    <property type="entry name" value="Sirtuin"/>
</dbReference>
<sequence length="291" mass="29968">MSLEVRVDRSTDPRLAGVPALARTLSSARRVLVLTGAGTSVASGIPAYRTPDGPAGGATAPYDADDLPVELDGTRLPGSLPRLWQAWGPRRAEVTAARPNAAHLALAGWVAGSPAGTVRTLVTQNVDDLHERAAGLDVVVPDASAGRGPVEVPVAHLHGQLLVSRCTRDPGCHRAVDREPWAGPPPCPACGAPLRPDVVLFGEPVALDAQWQARSAVRGCDVLLAVGTSGLVSSASSLLRYARDVGALTVAVNPDDVAPDGLPLHGSTASRYEVHVRATAEAALPVLLGEG</sequence>
<dbReference type="Gene3D" id="3.40.50.1220">
    <property type="entry name" value="TPP-binding domain"/>
    <property type="match status" value="1"/>
</dbReference>
<dbReference type="SUPFAM" id="SSF52467">
    <property type="entry name" value="DHS-like NAD/FAD-binding domain"/>
    <property type="match status" value="1"/>
</dbReference>
<dbReference type="Proteomes" id="UP001595685">
    <property type="component" value="Unassembled WGS sequence"/>
</dbReference>
<keyword evidence="4" id="KW-0862">Zinc</keyword>
<protein>
    <recommendedName>
        <fullName evidence="1">protein acetyllysine N-acetyltransferase</fullName>
        <ecNumber evidence="1">2.3.1.286</ecNumber>
    </recommendedName>
</protein>
<evidence type="ECO:0000313" key="7">
    <source>
        <dbReference type="Proteomes" id="UP001595685"/>
    </source>
</evidence>
<feature type="binding site" evidence="4">
    <location>
        <position position="166"/>
    </location>
    <ligand>
        <name>Zn(2+)</name>
        <dbReference type="ChEBI" id="CHEBI:29105"/>
    </ligand>
</feature>
<keyword evidence="2" id="KW-0808">Transferase</keyword>
<dbReference type="RefSeq" id="WP_340292479.1">
    <property type="nucleotide sequence ID" value="NZ_JBBEOI010000073.1"/>
</dbReference>
<evidence type="ECO:0000259" key="5">
    <source>
        <dbReference type="PROSITE" id="PS50305"/>
    </source>
</evidence>
<keyword evidence="3" id="KW-0520">NAD</keyword>
<proteinExistence type="predicted"/>
<evidence type="ECO:0000256" key="1">
    <source>
        <dbReference type="ARBA" id="ARBA00012928"/>
    </source>
</evidence>
<accession>A0ABV7WNI4</accession>
<dbReference type="InterPro" id="IPR050134">
    <property type="entry name" value="NAD-dep_sirtuin_deacylases"/>
</dbReference>
<dbReference type="Gene3D" id="3.30.1600.10">
    <property type="entry name" value="SIR2/SIRT2 'Small Domain"/>
    <property type="match status" value="1"/>
</dbReference>
<feature type="binding site" evidence="4">
    <location>
        <position position="172"/>
    </location>
    <ligand>
        <name>Zn(2+)</name>
        <dbReference type="ChEBI" id="CHEBI:29105"/>
    </ligand>
</feature>
<reference evidence="7" key="1">
    <citation type="journal article" date="2019" name="Int. J. Syst. Evol. Microbiol.">
        <title>The Global Catalogue of Microorganisms (GCM) 10K type strain sequencing project: providing services to taxonomists for standard genome sequencing and annotation.</title>
        <authorList>
            <consortium name="The Broad Institute Genomics Platform"/>
            <consortium name="The Broad Institute Genome Sequencing Center for Infectious Disease"/>
            <person name="Wu L."/>
            <person name="Ma J."/>
        </authorList>
    </citation>
    <scope>NUCLEOTIDE SEQUENCE [LARGE SCALE GENOMIC DNA]</scope>
    <source>
        <strain evidence="7">NCAIM B.02333</strain>
    </source>
</reference>
<dbReference type="PANTHER" id="PTHR11085">
    <property type="entry name" value="NAD-DEPENDENT PROTEIN DEACYLASE SIRTUIN-5, MITOCHONDRIAL-RELATED"/>
    <property type="match status" value="1"/>
</dbReference>
<keyword evidence="7" id="KW-1185">Reference proteome</keyword>
<feature type="binding site" evidence="4">
    <location>
        <position position="187"/>
    </location>
    <ligand>
        <name>Zn(2+)</name>
        <dbReference type="ChEBI" id="CHEBI:29105"/>
    </ligand>
</feature>